<comment type="caution">
    <text evidence="2">The sequence shown here is derived from an EMBL/GenBank/DDBJ whole genome shotgun (WGS) entry which is preliminary data.</text>
</comment>
<dbReference type="CDD" id="cd04301">
    <property type="entry name" value="NAT_SF"/>
    <property type="match status" value="1"/>
</dbReference>
<dbReference type="InterPro" id="IPR000182">
    <property type="entry name" value="GNAT_dom"/>
</dbReference>
<dbReference type="PROSITE" id="PS51186">
    <property type="entry name" value="GNAT"/>
    <property type="match status" value="1"/>
</dbReference>
<keyword evidence="3" id="KW-1185">Reference proteome</keyword>
<keyword evidence="2" id="KW-0808">Transferase</keyword>
<dbReference type="GO" id="GO:0016747">
    <property type="term" value="F:acyltransferase activity, transferring groups other than amino-acyl groups"/>
    <property type="evidence" value="ECO:0007669"/>
    <property type="project" value="InterPro"/>
</dbReference>
<protein>
    <submittedName>
        <fullName evidence="2">GCN5 family acetyltransferase</fullName>
    </submittedName>
</protein>
<dbReference type="PANTHER" id="PTHR43617">
    <property type="entry name" value="L-AMINO ACID N-ACETYLTRANSFERASE"/>
    <property type="match status" value="1"/>
</dbReference>
<feature type="domain" description="N-acetyltransferase" evidence="1">
    <location>
        <begin position="1"/>
        <end position="146"/>
    </location>
</feature>
<proteinExistence type="predicted"/>
<evidence type="ECO:0000259" key="1">
    <source>
        <dbReference type="PROSITE" id="PS51186"/>
    </source>
</evidence>
<dbReference type="EMBL" id="LNTU01000001">
    <property type="protein sequence ID" value="KXF79487.1"/>
    <property type="molecule type" value="Genomic_DNA"/>
</dbReference>
<gene>
    <name evidence="2" type="ORF">ATN84_02140</name>
</gene>
<name>A0A135I218_9HYPH</name>
<dbReference type="STRING" id="1494590.ATN84_02140"/>
<accession>A0A135I218</accession>
<dbReference type="PANTHER" id="PTHR43617:SF2">
    <property type="entry name" value="UPF0039 PROTEIN SLL0451"/>
    <property type="match status" value="1"/>
</dbReference>
<dbReference type="AlphaFoldDB" id="A0A135I218"/>
<reference evidence="2 3" key="1">
    <citation type="submission" date="2015-11" db="EMBL/GenBank/DDBJ databases">
        <title>Draft genome sequence of Paramesorhizobium deserti A-3-E, a strain highly resistant to diverse beta-lactam antibiotics.</title>
        <authorList>
            <person name="Lv R."/>
            <person name="Yang X."/>
            <person name="Fang N."/>
            <person name="Guo J."/>
            <person name="Luo X."/>
            <person name="Peng F."/>
            <person name="Yang R."/>
            <person name="Cui Y."/>
            <person name="Fang C."/>
            <person name="Song Y."/>
        </authorList>
    </citation>
    <scope>NUCLEOTIDE SEQUENCE [LARGE SCALE GENOMIC DNA]</scope>
    <source>
        <strain evidence="2 3">A-3-E</strain>
    </source>
</reference>
<dbReference type="Pfam" id="PF13527">
    <property type="entry name" value="Acetyltransf_9"/>
    <property type="match status" value="1"/>
</dbReference>
<dbReference type="Proteomes" id="UP000070107">
    <property type="component" value="Unassembled WGS sequence"/>
</dbReference>
<dbReference type="InterPro" id="IPR016181">
    <property type="entry name" value="Acyl_CoA_acyltransferase"/>
</dbReference>
<dbReference type="InterPro" id="IPR050276">
    <property type="entry name" value="MshD_Acetyltransferase"/>
</dbReference>
<organism evidence="2 3">
    <name type="scientific">Paramesorhizobium deserti</name>
    <dbReference type="NCBI Taxonomy" id="1494590"/>
    <lineage>
        <taxon>Bacteria</taxon>
        <taxon>Pseudomonadati</taxon>
        <taxon>Pseudomonadota</taxon>
        <taxon>Alphaproteobacteria</taxon>
        <taxon>Hyphomicrobiales</taxon>
        <taxon>Phyllobacteriaceae</taxon>
        <taxon>Paramesorhizobium</taxon>
    </lineage>
</organism>
<sequence length="166" mass="17612">MIIRNEEPADIAAIHHVVEAAFQQSMEADLVDRLRADGDAVISLVAEDDGEIVGHVLFSPILLPTMSAPFPALGLAPVAVLPGRQGQGIGGMLIREGLKQAESQGCRVVFVLGEPEYYSRFGFDPALAVGFASPYSGPYFMALPLNGEMPAERGRVDYAPAFAALG</sequence>
<dbReference type="SUPFAM" id="SSF55729">
    <property type="entry name" value="Acyl-CoA N-acyltransferases (Nat)"/>
    <property type="match status" value="1"/>
</dbReference>
<dbReference type="Gene3D" id="3.40.630.30">
    <property type="match status" value="1"/>
</dbReference>
<evidence type="ECO:0000313" key="2">
    <source>
        <dbReference type="EMBL" id="KXF79487.1"/>
    </source>
</evidence>
<evidence type="ECO:0000313" key="3">
    <source>
        <dbReference type="Proteomes" id="UP000070107"/>
    </source>
</evidence>